<evidence type="ECO:0000256" key="1">
    <source>
        <dbReference type="SAM" id="Phobius"/>
    </source>
</evidence>
<dbReference type="AlphaFoldDB" id="A0AAP6EKU6"/>
<name>A0AAP6EKU6_9ACTN</name>
<keyword evidence="1" id="KW-1133">Transmembrane helix</keyword>
<evidence type="ECO:0000313" key="2">
    <source>
        <dbReference type="EMBL" id="MDX2966632.1"/>
    </source>
</evidence>
<organism evidence="2 3">
    <name type="scientific">Streptomyces acidiscabies</name>
    <dbReference type="NCBI Taxonomy" id="42234"/>
    <lineage>
        <taxon>Bacteria</taxon>
        <taxon>Bacillati</taxon>
        <taxon>Actinomycetota</taxon>
        <taxon>Actinomycetes</taxon>
        <taxon>Kitasatosporales</taxon>
        <taxon>Streptomycetaceae</taxon>
        <taxon>Streptomyces</taxon>
    </lineage>
</organism>
<protein>
    <submittedName>
        <fullName evidence="2">Uncharacterized protein</fullName>
    </submittedName>
</protein>
<keyword evidence="1" id="KW-0472">Membrane</keyword>
<accession>A0AAP6EKU6</accession>
<dbReference type="RefSeq" id="WP_010353396.1">
    <property type="nucleotide sequence ID" value="NZ_JAGJBY010000001.1"/>
</dbReference>
<dbReference type="EMBL" id="JARAWC010000063">
    <property type="protein sequence ID" value="MDX2966632.1"/>
    <property type="molecule type" value="Genomic_DNA"/>
</dbReference>
<dbReference type="Proteomes" id="UP001282288">
    <property type="component" value="Unassembled WGS sequence"/>
</dbReference>
<keyword evidence="1" id="KW-0812">Transmembrane</keyword>
<comment type="caution">
    <text evidence="2">The sequence shown here is derived from an EMBL/GenBank/DDBJ whole genome shotgun (WGS) entry which is preliminary data.</text>
</comment>
<evidence type="ECO:0000313" key="3">
    <source>
        <dbReference type="Proteomes" id="UP001282288"/>
    </source>
</evidence>
<proteinExistence type="predicted"/>
<gene>
    <name evidence="2" type="ORF">PV399_44070</name>
</gene>
<sequence length="109" mass="11839">MTRRFTHALAALYAVVALAVAHLAVRTWTASVPYALLLGAASVLLAVAIAHHAYSRDELRAARAELERALRPYTTAQDTTVTDLVTPCCETWWTTAGAPHTCTRKDHPA</sequence>
<feature type="transmembrane region" description="Helical" evidence="1">
    <location>
        <begin position="33"/>
        <end position="54"/>
    </location>
</feature>
<dbReference type="GeneID" id="69804773"/>
<reference evidence="2" key="1">
    <citation type="journal article" date="2023" name="Microb. Genom.">
        <title>Mesoterricola silvestris gen. nov., sp. nov., Mesoterricola sediminis sp. nov., Geothrix oryzae sp. nov., Geothrix edaphica sp. nov., Geothrix rubra sp. nov., and Geothrix limicola sp. nov., six novel members of Acidobacteriota isolated from soils.</title>
        <authorList>
            <person name="Weisberg A.J."/>
            <person name="Pearce E."/>
            <person name="Kramer C.G."/>
            <person name="Chang J.H."/>
            <person name="Clarke C.R."/>
        </authorList>
    </citation>
    <scope>NUCLEOTIDE SEQUENCE</scope>
    <source>
        <strain evidence="2">NRRL_B-16521</strain>
    </source>
</reference>